<dbReference type="Proteomes" id="UP000251960">
    <property type="component" value="Chromosome 3"/>
</dbReference>
<evidence type="ECO:0000313" key="9">
    <source>
        <dbReference type="EMBL" id="PWZ31910.1"/>
    </source>
</evidence>
<comment type="subcellular location">
    <subcellularLocation>
        <location evidence="2">Nucleus</location>
    </subcellularLocation>
</comment>
<dbReference type="SUPFAM" id="SSF54928">
    <property type="entry name" value="RNA-binding domain, RBD"/>
    <property type="match status" value="1"/>
</dbReference>
<dbReference type="SMART" id="SM00715">
    <property type="entry name" value="LA"/>
    <property type="match status" value="1"/>
</dbReference>
<dbReference type="InterPro" id="IPR006630">
    <property type="entry name" value="La_HTH"/>
</dbReference>
<evidence type="ECO:0000313" key="11">
    <source>
        <dbReference type="Proteomes" id="UP000251960"/>
    </source>
</evidence>
<proteinExistence type="predicted"/>
<evidence type="ECO:0000259" key="7">
    <source>
        <dbReference type="PROSITE" id="PS50102"/>
    </source>
</evidence>
<dbReference type="InterPro" id="IPR034878">
    <property type="entry name" value="La-rel_plant_RRM"/>
</dbReference>
<comment type="caution">
    <text evidence="9">The sequence shown here is derived from an EMBL/GenBank/DDBJ whole genome shotgun (WGS) entry which is preliminary data.</text>
</comment>
<dbReference type="PRINTS" id="PR00302">
    <property type="entry name" value="LUPUSLA"/>
</dbReference>
<feature type="compositionally biased region" description="Polar residues" evidence="6">
    <location>
        <begin position="433"/>
        <end position="450"/>
    </location>
</feature>
<dbReference type="AlphaFoldDB" id="A0A3L6FHT9"/>
<dbReference type="InterPro" id="IPR036388">
    <property type="entry name" value="WH-like_DNA-bd_sf"/>
</dbReference>
<feature type="domain" description="HTH La-type RNA-binding" evidence="8">
    <location>
        <begin position="161"/>
        <end position="252"/>
    </location>
</feature>
<dbReference type="ExpressionAtlas" id="A0A3L6FHT9">
    <property type="expression patterns" value="baseline and differential"/>
</dbReference>
<dbReference type="EMBL" id="NCVQ01000004">
    <property type="protein sequence ID" value="PWZ31911.1"/>
    <property type="molecule type" value="Genomic_DNA"/>
</dbReference>
<reference evidence="9 11" key="1">
    <citation type="journal article" date="2018" name="Nat. Genet.">
        <title>Extensive intraspecific gene order and gene structural variations between Mo17 and other maize genomes.</title>
        <authorList>
            <person name="Sun S."/>
            <person name="Zhou Y."/>
            <person name="Chen J."/>
            <person name="Shi J."/>
            <person name="Zhao H."/>
            <person name="Zhao H."/>
            <person name="Song W."/>
            <person name="Zhang M."/>
            <person name="Cui Y."/>
            <person name="Dong X."/>
            <person name="Liu H."/>
            <person name="Ma X."/>
            <person name="Jiao Y."/>
            <person name="Wang B."/>
            <person name="Wei X."/>
            <person name="Stein J.C."/>
            <person name="Glaubitz J.C."/>
            <person name="Lu F."/>
            <person name="Yu G."/>
            <person name="Liang C."/>
            <person name="Fengler K."/>
            <person name="Li B."/>
            <person name="Rafalski A."/>
            <person name="Schnable P.S."/>
            <person name="Ware D.H."/>
            <person name="Buckler E.S."/>
            <person name="Lai J."/>
        </authorList>
    </citation>
    <scope>NUCLEOTIDE SEQUENCE [LARGE SCALE GENOMIC DNA]</scope>
    <source>
        <strain evidence="11">cv. Missouri 17</strain>
        <tissue evidence="9">Seedling</tissue>
    </source>
</reference>
<evidence type="ECO:0000256" key="4">
    <source>
        <dbReference type="ARBA" id="ARBA00023242"/>
    </source>
</evidence>
<dbReference type="PANTHER" id="PTHR22792:SF159">
    <property type="entry name" value="LA-RELATED PROTEIN 1B-RELATED"/>
    <property type="match status" value="1"/>
</dbReference>
<evidence type="ECO:0000256" key="1">
    <source>
        <dbReference type="ARBA" id="ARBA00002339"/>
    </source>
</evidence>
<dbReference type="InterPro" id="IPR002344">
    <property type="entry name" value="Lupus_La"/>
</dbReference>
<feature type="region of interest" description="Disordered" evidence="6">
    <location>
        <begin position="353"/>
        <end position="382"/>
    </location>
</feature>
<gene>
    <name evidence="9" type="ORF">Zm00014a_026444</name>
</gene>
<accession>A0A3L6FHT9</accession>
<dbReference type="PROSITE" id="PS50102">
    <property type="entry name" value="RRM"/>
    <property type="match status" value="1"/>
</dbReference>
<accession>A0A3L6FGD9</accession>
<dbReference type="FunFam" id="1.10.10.10:FF:000158">
    <property type="entry name" value="La ribonucleoprotein domain family member 7"/>
    <property type="match status" value="1"/>
</dbReference>
<feature type="region of interest" description="Disordered" evidence="6">
    <location>
        <begin position="413"/>
        <end position="484"/>
    </location>
</feature>
<evidence type="ECO:0000313" key="10">
    <source>
        <dbReference type="EMBL" id="PWZ31911.1"/>
    </source>
</evidence>
<dbReference type="Gene3D" id="3.30.70.330">
    <property type="match status" value="1"/>
</dbReference>
<evidence type="ECO:0000256" key="2">
    <source>
        <dbReference type="ARBA" id="ARBA00004123"/>
    </source>
</evidence>
<dbReference type="SUPFAM" id="SSF46785">
    <property type="entry name" value="Winged helix' DNA-binding domain"/>
    <property type="match status" value="1"/>
</dbReference>
<dbReference type="EMBL" id="NCVQ01000004">
    <property type="protein sequence ID" value="PWZ31910.1"/>
    <property type="molecule type" value="Genomic_DNA"/>
</dbReference>
<keyword evidence="3 5" id="KW-0694">RNA-binding</keyword>
<dbReference type="GO" id="GO:1990904">
    <property type="term" value="C:ribonucleoprotein complex"/>
    <property type="evidence" value="ECO:0007669"/>
    <property type="project" value="InterPro"/>
</dbReference>
<dbReference type="InterPro" id="IPR036390">
    <property type="entry name" value="WH_DNA-bd_sf"/>
</dbReference>
<dbReference type="InterPro" id="IPR000504">
    <property type="entry name" value="RRM_dom"/>
</dbReference>
<evidence type="ECO:0000256" key="6">
    <source>
        <dbReference type="SAM" id="MobiDB-lite"/>
    </source>
</evidence>
<dbReference type="PROSITE" id="PS50961">
    <property type="entry name" value="HTH_LA"/>
    <property type="match status" value="1"/>
</dbReference>
<evidence type="ECO:0000256" key="5">
    <source>
        <dbReference type="PROSITE-ProRule" id="PRU00332"/>
    </source>
</evidence>
<dbReference type="Pfam" id="PF05383">
    <property type="entry name" value="La"/>
    <property type="match status" value="1"/>
</dbReference>
<dbReference type="InterPro" id="IPR045180">
    <property type="entry name" value="La_dom_prot"/>
</dbReference>
<dbReference type="PANTHER" id="PTHR22792">
    <property type="entry name" value="LUPUS LA PROTEIN-RELATED"/>
    <property type="match status" value="1"/>
</dbReference>
<dbReference type="GO" id="GO:0003723">
    <property type="term" value="F:RNA binding"/>
    <property type="evidence" value="ECO:0007669"/>
    <property type="project" value="UniProtKB-UniRule"/>
</dbReference>
<feature type="domain" description="RRM" evidence="7">
    <location>
        <begin position="259"/>
        <end position="351"/>
    </location>
</feature>
<evidence type="ECO:0000256" key="3">
    <source>
        <dbReference type="ARBA" id="ARBA00022884"/>
    </source>
</evidence>
<evidence type="ECO:0000259" key="8">
    <source>
        <dbReference type="PROSITE" id="PS50961"/>
    </source>
</evidence>
<feature type="region of interest" description="Disordered" evidence="6">
    <location>
        <begin position="1"/>
        <end position="55"/>
    </location>
</feature>
<name>A0A3L6FHT9_MAIZE</name>
<dbReference type="CDD" id="cd12288">
    <property type="entry name" value="RRM_La_like_plant"/>
    <property type="match status" value="1"/>
</dbReference>
<dbReference type="InterPro" id="IPR012677">
    <property type="entry name" value="Nucleotide-bd_a/b_plait_sf"/>
</dbReference>
<dbReference type="GO" id="GO:0005634">
    <property type="term" value="C:nucleus"/>
    <property type="evidence" value="ECO:0007669"/>
    <property type="project" value="UniProtKB-SubCell"/>
</dbReference>
<dbReference type="Gene3D" id="1.10.10.10">
    <property type="entry name" value="Winged helix-like DNA-binding domain superfamily/Winged helix DNA-binding domain"/>
    <property type="match status" value="1"/>
</dbReference>
<organism evidence="9">
    <name type="scientific">Zea mays</name>
    <name type="common">Maize</name>
    <dbReference type="NCBI Taxonomy" id="4577"/>
    <lineage>
        <taxon>Eukaryota</taxon>
        <taxon>Viridiplantae</taxon>
        <taxon>Streptophyta</taxon>
        <taxon>Embryophyta</taxon>
        <taxon>Tracheophyta</taxon>
        <taxon>Spermatophyta</taxon>
        <taxon>Magnoliopsida</taxon>
        <taxon>Liliopsida</taxon>
        <taxon>Poales</taxon>
        <taxon>Poaceae</taxon>
        <taxon>PACMAD clade</taxon>
        <taxon>Panicoideae</taxon>
        <taxon>Andropogonodae</taxon>
        <taxon>Andropogoneae</taxon>
        <taxon>Tripsacinae</taxon>
        <taxon>Zea</taxon>
    </lineage>
</organism>
<sequence>MPCPVGICTLRPPPKPFRARGRTPPPEAASRTTSGGGASAPLISLTGMDGQAPPLPDAVVLEPLAVGDELHPRRPVEVEDAPAAAPPSGMDGQVPPLYNVTRDPLTVSDELQPTGEVVDDALPVAPDIVKGEVMEDDVLPVATDIINDAASECPEAGSDGVVLTDELRNRIVKQVEYYFSDENLPTDEFLLNYVKKSNKGFVPIEIIASFRRMKKLVQDLSVIEAALRTSSKLVVSSNGKRVRRLHPLPHKELKDSKKSTVLVENLPPDFSMESIQEKFATVGKVVKITINDPKSVKESSTAKKPDFNLSCKAHVLVEYEAVEAAEKAVTALSDESNWRTGMKVRLLSKQSVMGPGKYKKPSKENQDAVSKMIDQNQHSKEDQLKTLEKISGADAVGIAKDRDNLKSVFITETEHQDQKPNARGRKGWYKGQGQMQQNANKQGSCGSESLNKPIPGPRMPDGTRGFTLGRGRSLPLQKSEKAEE</sequence>
<dbReference type="GO" id="GO:0006396">
    <property type="term" value="P:RNA processing"/>
    <property type="evidence" value="ECO:0007669"/>
    <property type="project" value="InterPro"/>
</dbReference>
<dbReference type="InterPro" id="IPR035979">
    <property type="entry name" value="RBD_domain_sf"/>
</dbReference>
<comment type="function">
    <text evidence="1">Transcriptional regulator.</text>
</comment>
<keyword evidence="4" id="KW-0539">Nucleus</keyword>
<protein>
    <submittedName>
        <fullName evidence="10">La-related protein 6A</fullName>
    </submittedName>
</protein>
<dbReference type="SMART" id="SM00360">
    <property type="entry name" value="RRM"/>
    <property type="match status" value="1"/>
</dbReference>